<dbReference type="RefSeq" id="WP_126915325.1">
    <property type="nucleotide sequence ID" value="NZ_CP034587.1"/>
</dbReference>
<proteinExistence type="predicted"/>
<feature type="domain" description="wHTH-Hsp90 Na associated" evidence="2">
    <location>
        <begin position="1022"/>
        <end position="1076"/>
    </location>
</feature>
<dbReference type="Gene3D" id="3.30.565.10">
    <property type="entry name" value="Histidine kinase-like ATPase, C-terminal domain"/>
    <property type="match status" value="1"/>
</dbReference>
<gene>
    <name evidence="3" type="ORF">EKH77_17675</name>
</gene>
<dbReference type="PRINTS" id="PR00775">
    <property type="entry name" value="HEATSHOCK90"/>
</dbReference>
<dbReference type="InterPro" id="IPR056507">
    <property type="entry name" value="wHTH-HSP90_Na-assoc"/>
</dbReference>
<evidence type="ECO:0000313" key="3">
    <source>
        <dbReference type="EMBL" id="AZQ72809.1"/>
    </source>
</evidence>
<evidence type="ECO:0000259" key="1">
    <source>
        <dbReference type="Pfam" id="PF24401"/>
    </source>
</evidence>
<keyword evidence="4" id="KW-1185">Reference proteome</keyword>
<dbReference type="GO" id="GO:0005524">
    <property type="term" value="F:ATP binding"/>
    <property type="evidence" value="ECO:0007669"/>
    <property type="project" value="UniProtKB-KW"/>
</dbReference>
<evidence type="ECO:0000313" key="4">
    <source>
        <dbReference type="Proteomes" id="UP000267900"/>
    </source>
</evidence>
<accession>A0A3Q9FX15</accession>
<dbReference type="OrthoDB" id="9802640at2"/>
<dbReference type="InterPro" id="IPR036890">
    <property type="entry name" value="HATPase_C_sf"/>
</dbReference>
<keyword evidence="3" id="KW-0067">ATP-binding</keyword>
<feature type="domain" description="wHTH-Hsp90 Na associated" evidence="2">
    <location>
        <begin position="958"/>
        <end position="1012"/>
    </location>
</feature>
<dbReference type="InterPro" id="IPR020575">
    <property type="entry name" value="Hsp90_N"/>
</dbReference>
<dbReference type="Pfam" id="PF24410">
    <property type="entry name" value="wHTH-HSP90_Na-assoc"/>
    <property type="match status" value="2"/>
</dbReference>
<protein>
    <submittedName>
        <fullName evidence="3">ATP-binding protein</fullName>
    </submittedName>
</protein>
<organism evidence="3 4">
    <name type="scientific">Streptomyces luteoverticillatus</name>
    <name type="common">Streptoverticillium luteoverticillatus</name>
    <dbReference type="NCBI Taxonomy" id="66425"/>
    <lineage>
        <taxon>Bacteria</taxon>
        <taxon>Bacillati</taxon>
        <taxon>Actinomycetota</taxon>
        <taxon>Actinomycetes</taxon>
        <taxon>Kitasatosporales</taxon>
        <taxon>Streptomycetaceae</taxon>
        <taxon>Streptomyces</taxon>
    </lineage>
</organism>
<dbReference type="EMBL" id="CP034587">
    <property type="protein sequence ID" value="AZQ72809.1"/>
    <property type="molecule type" value="Genomic_DNA"/>
</dbReference>
<keyword evidence="3" id="KW-0547">Nucleotide-binding</keyword>
<dbReference type="Proteomes" id="UP000267900">
    <property type="component" value="Chromosome"/>
</dbReference>
<evidence type="ECO:0000259" key="2">
    <source>
        <dbReference type="Pfam" id="PF24410"/>
    </source>
</evidence>
<sequence length="1277" mass="141536">MQRDGTNNEFNNSNAKFVFMGREITVQGVPCPSAPAPSADGWVDLAVRSTAWRHVPADRDASFFRERVAETVAALARLRDEAEGELADDPWRDDAVVPRFAESVEWLLGEPGPECRLDLYPAEAALLVLMPFVYRVQTLRLAASLRARVAPKRLDRHPGPGPERASFEVFAEGHDLLVKRALQHPEAAEPIGWWLFHRWLALREEFSDAATVRTLWEAVGAPADALGETVDPRRICRLLHGLRRGPDVCNREYLDELPADDAAGVRGGGPQRIRDQRLALLLALAHGASREITALPQIVVEHLGIPHPVDLVQLRRTLERSRWGGSHDLPVLHAECHHEAVIEGLRAYTDRTDTLLAAVRRTARERVTQPVPALPARLSADGVTPAEDVFTGWASFRLDERRVRDLLMGVQLYRDRDLAIRELYQNALDACRYRRARTEYLDRTRDATYTYDGRIDFEQGTDDDGREYVECRDNGVGMGESELRGVFSQAGSRFVDQLDFKLERAGWAEAVPPVELFPNSRFGIGVLSYFMLADEIRVTTCRMDAWGRLGPLLRVSIYGPGHLFRIERLAERGEEAGTQVRLCLRDADERGARWSCLAVLERVLGIAEFSTEVRHGEHGRTWEARRLSARKAPDRERFGLDAHGTLVEWAEAPDGVQVIWCERGGGLLVDGLVVQPEARQGVLTARAHSGLEGVVVNLSGGHAPGRLSVDRSRILDDVSGGLRDLLVPALKSLLASDEELPHYEWICRLVESSVCLAELITKAAIDAGRVLEYEGHRIDMATTGCLPADMRVLPAKTFGADDRRDTLRDLPWMKILGEPLDHILLWRVIAHGPNAALTALAEVCPEIQDVRVRPALPSDDLLLSRSDEGRYRHWNIRDVGYVRVLGLCANMADELGISWQSAARRAEELGIRTEDRPVSVGKLRSVARFMGVGAGEAAVRLRDLGVPVRDAVVTLAVADEHDPLLLKDPEGFGQAGWLDPDETVPPGHVAKASRVLDIPVPEVCARLAAYGLRYDVTGLPDRPDARTVVLLSANADGKWPWLSHEKSIPAGQVLINSEKLGIPPGLLLAELTYLGFTTPSVFPADAHPDDARLLWSLGGYLQPGKGILYRHLFHDAGRAPQEVIDRLRAYGIDVPLKLPSAPTRLDKELFTDEPLWWGLNTAQALPYAHVVKAADMLRTEPSEVAWYLRGYGVLLARDDLPEGLTFDEALTLIKKGDPGKDLRFDVMENFSLGDLLRTSLRVGRPLSQAATWLGELGLWSGSVADAVRKALSRVPRA</sequence>
<dbReference type="AlphaFoldDB" id="A0A3Q9FX15"/>
<reference evidence="3 4" key="1">
    <citation type="submission" date="2018-12" db="EMBL/GenBank/DDBJ databases">
        <title>The whole draft genome of Streptomyce luteoverticillatus CGMCC 15060.</title>
        <authorList>
            <person name="Feng Z."/>
            <person name="Chen G."/>
            <person name="Zhang J."/>
            <person name="Zhu H."/>
            <person name="Yu X."/>
            <person name="Zhang W."/>
            <person name="Zhang X."/>
        </authorList>
    </citation>
    <scope>NUCLEOTIDE SEQUENCE [LARGE SCALE GENOMIC DNA]</scope>
    <source>
        <strain evidence="3 4">CGMCC 15060</strain>
    </source>
</reference>
<dbReference type="Pfam" id="PF24401">
    <property type="entry name" value="iHD-CE"/>
    <property type="match status" value="1"/>
</dbReference>
<feature type="domain" description="iHD-CE" evidence="1">
    <location>
        <begin position="42"/>
        <end position="386"/>
    </location>
</feature>
<dbReference type="SUPFAM" id="SSF55874">
    <property type="entry name" value="ATPase domain of HSP90 chaperone/DNA topoisomerase II/histidine kinase"/>
    <property type="match status" value="1"/>
</dbReference>
<name>A0A3Q9FX15_STRLT</name>
<dbReference type="InterPro" id="IPR056506">
    <property type="entry name" value="iHD-CE"/>
</dbReference>